<dbReference type="SMART" id="SM00363">
    <property type="entry name" value="S4"/>
    <property type="match status" value="1"/>
</dbReference>
<dbReference type="EC" id="5.4.99.-" evidence="5"/>
<dbReference type="Gene3D" id="3.30.70.1560">
    <property type="entry name" value="Alpha-L RNA-binding motif"/>
    <property type="match status" value="1"/>
</dbReference>
<dbReference type="Gene3D" id="3.10.290.10">
    <property type="entry name" value="RNA-binding S4 domain"/>
    <property type="match status" value="1"/>
</dbReference>
<protein>
    <recommendedName>
        <fullName evidence="5">Pseudouridine synthase</fullName>
        <ecNumber evidence="5">5.4.99.-</ecNumber>
    </recommendedName>
</protein>
<sequence length="244" mass="26765">MQRLDKLLSEAGVASRRELKAIIRAGRVQVNGKTVRDPEQKVDETADEIMLDGAVVGKKRMVLLMLHKPAGYVTSTDDPRDQTVMELIPEEYRRLGVVPIGRLDKDTEGLLLLTNDGAVNHNLLSPRRHVWKLYYASHEGLAGEADMAAFEAGITLENGETCLPAKLHPLGSGRSLIAIREGKYHQVRRMMAARGMPVTYLKRVAFGGLTLGELPLGAVKEVALETVQSPPCDIAQAGSRCFFP</sequence>
<dbReference type="InterPro" id="IPR000748">
    <property type="entry name" value="PsdUridine_synth_RsuA/RluB/E/F"/>
</dbReference>
<dbReference type="GO" id="GO:0120159">
    <property type="term" value="F:rRNA pseudouridine synthase activity"/>
    <property type="evidence" value="ECO:0007669"/>
    <property type="project" value="UniProtKB-ARBA"/>
</dbReference>
<reference evidence="7" key="1">
    <citation type="submission" date="2020-10" db="EMBL/GenBank/DDBJ databases">
        <authorList>
            <person name="Gilroy R."/>
        </authorList>
    </citation>
    <scope>NUCLEOTIDE SEQUENCE</scope>
    <source>
        <strain evidence="7">ChiHjej9B8-7071</strain>
    </source>
</reference>
<evidence type="ECO:0000256" key="2">
    <source>
        <dbReference type="ARBA" id="ARBA00022884"/>
    </source>
</evidence>
<evidence type="ECO:0000313" key="8">
    <source>
        <dbReference type="Proteomes" id="UP000824258"/>
    </source>
</evidence>
<comment type="caution">
    <text evidence="7">The sequence shown here is derived from an EMBL/GenBank/DDBJ whole genome shotgun (WGS) entry which is preliminary data.</text>
</comment>
<dbReference type="Gene3D" id="3.30.70.580">
    <property type="entry name" value="Pseudouridine synthase I, catalytic domain, N-terminal subdomain"/>
    <property type="match status" value="1"/>
</dbReference>
<dbReference type="InterPro" id="IPR050343">
    <property type="entry name" value="RsuA_PseudoU_synthase"/>
</dbReference>
<dbReference type="PROSITE" id="PS50889">
    <property type="entry name" value="S4"/>
    <property type="match status" value="1"/>
</dbReference>
<evidence type="ECO:0000313" key="7">
    <source>
        <dbReference type="EMBL" id="HIR10529.1"/>
    </source>
</evidence>
<dbReference type="Proteomes" id="UP000824258">
    <property type="component" value="Unassembled WGS sequence"/>
</dbReference>
<evidence type="ECO:0000259" key="6">
    <source>
        <dbReference type="SMART" id="SM00363"/>
    </source>
</evidence>
<dbReference type="Pfam" id="PF00849">
    <property type="entry name" value="PseudoU_synth_2"/>
    <property type="match status" value="1"/>
</dbReference>
<keyword evidence="3 5" id="KW-0413">Isomerase</keyword>
<dbReference type="CDD" id="cd02553">
    <property type="entry name" value="PseudoU_synth_RsuA"/>
    <property type="match status" value="1"/>
</dbReference>
<dbReference type="GO" id="GO:0003723">
    <property type="term" value="F:RNA binding"/>
    <property type="evidence" value="ECO:0007669"/>
    <property type="project" value="UniProtKB-KW"/>
</dbReference>
<dbReference type="AlphaFoldDB" id="A0A9D1A952"/>
<dbReference type="EMBL" id="DVGD01000295">
    <property type="protein sequence ID" value="HIR10529.1"/>
    <property type="molecule type" value="Genomic_DNA"/>
</dbReference>
<gene>
    <name evidence="7" type="ORF">IAA70_09005</name>
</gene>
<proteinExistence type="inferred from homology"/>
<evidence type="ECO:0000256" key="3">
    <source>
        <dbReference type="ARBA" id="ARBA00023235"/>
    </source>
</evidence>
<dbReference type="InterPro" id="IPR006145">
    <property type="entry name" value="PsdUridine_synth_RsuA/RluA"/>
</dbReference>
<keyword evidence="2 4" id="KW-0694">RNA-binding</keyword>
<dbReference type="InterPro" id="IPR018496">
    <property type="entry name" value="PsdUridine_synth_RsuA/RluB_CS"/>
</dbReference>
<reference evidence="7" key="2">
    <citation type="journal article" date="2021" name="PeerJ">
        <title>Extensive microbial diversity within the chicken gut microbiome revealed by metagenomics and culture.</title>
        <authorList>
            <person name="Gilroy R."/>
            <person name="Ravi A."/>
            <person name="Getino M."/>
            <person name="Pursley I."/>
            <person name="Horton D.L."/>
            <person name="Alikhan N.F."/>
            <person name="Baker D."/>
            <person name="Gharbi K."/>
            <person name="Hall N."/>
            <person name="Watson M."/>
            <person name="Adriaenssens E.M."/>
            <person name="Foster-Nyarko E."/>
            <person name="Jarju S."/>
            <person name="Secka A."/>
            <person name="Antonio M."/>
            <person name="Oren A."/>
            <person name="Chaudhuri R.R."/>
            <person name="La Ragione R."/>
            <person name="Hildebrand F."/>
            <person name="Pallen M.J."/>
        </authorList>
    </citation>
    <scope>NUCLEOTIDE SEQUENCE</scope>
    <source>
        <strain evidence="7">ChiHjej9B8-7071</strain>
    </source>
</reference>
<dbReference type="GO" id="GO:0000455">
    <property type="term" value="P:enzyme-directed rRNA pseudouridine synthesis"/>
    <property type="evidence" value="ECO:0007669"/>
    <property type="project" value="UniProtKB-ARBA"/>
</dbReference>
<comment type="similarity">
    <text evidence="1 5">Belongs to the pseudouridine synthase RsuA family.</text>
</comment>
<dbReference type="InterPro" id="IPR020094">
    <property type="entry name" value="TruA/RsuA/RluB/E/F_N"/>
</dbReference>
<dbReference type="PANTHER" id="PTHR47683">
    <property type="entry name" value="PSEUDOURIDINE SYNTHASE FAMILY PROTEIN-RELATED"/>
    <property type="match status" value="1"/>
</dbReference>
<feature type="domain" description="RNA-binding S4" evidence="6">
    <location>
        <begin position="2"/>
        <end position="67"/>
    </location>
</feature>
<evidence type="ECO:0000256" key="1">
    <source>
        <dbReference type="ARBA" id="ARBA00008348"/>
    </source>
</evidence>
<dbReference type="PANTHER" id="PTHR47683:SF4">
    <property type="entry name" value="PSEUDOURIDINE SYNTHASE"/>
    <property type="match status" value="1"/>
</dbReference>
<dbReference type="SUPFAM" id="SSF55120">
    <property type="entry name" value="Pseudouridine synthase"/>
    <property type="match status" value="1"/>
</dbReference>
<dbReference type="Pfam" id="PF01479">
    <property type="entry name" value="S4"/>
    <property type="match status" value="1"/>
</dbReference>
<dbReference type="InterPro" id="IPR036986">
    <property type="entry name" value="S4_RNA-bd_sf"/>
</dbReference>
<organism evidence="7 8">
    <name type="scientific">Candidatus Avoscillospira stercoripullorum</name>
    <dbReference type="NCBI Taxonomy" id="2840709"/>
    <lineage>
        <taxon>Bacteria</taxon>
        <taxon>Bacillati</taxon>
        <taxon>Bacillota</taxon>
        <taxon>Clostridia</taxon>
        <taxon>Eubacteriales</taxon>
        <taxon>Oscillospiraceae</taxon>
        <taxon>Oscillospiraceae incertae sedis</taxon>
        <taxon>Candidatus Avoscillospira</taxon>
    </lineage>
</organism>
<dbReference type="NCBIfam" id="TIGR00093">
    <property type="entry name" value="pseudouridine synthase"/>
    <property type="match status" value="1"/>
</dbReference>
<name>A0A9D1A952_9FIRM</name>
<accession>A0A9D1A952</accession>
<dbReference type="CDD" id="cd00165">
    <property type="entry name" value="S4"/>
    <property type="match status" value="1"/>
</dbReference>
<dbReference type="FunFam" id="3.10.290.10:FF:000003">
    <property type="entry name" value="Pseudouridine synthase"/>
    <property type="match status" value="1"/>
</dbReference>
<dbReference type="PROSITE" id="PS01149">
    <property type="entry name" value="PSI_RSU"/>
    <property type="match status" value="1"/>
</dbReference>
<evidence type="ECO:0000256" key="5">
    <source>
        <dbReference type="RuleBase" id="RU003887"/>
    </source>
</evidence>
<evidence type="ECO:0000256" key="4">
    <source>
        <dbReference type="PROSITE-ProRule" id="PRU00182"/>
    </source>
</evidence>
<dbReference type="InterPro" id="IPR002942">
    <property type="entry name" value="S4_RNA-bd"/>
</dbReference>
<dbReference type="SUPFAM" id="SSF55174">
    <property type="entry name" value="Alpha-L RNA-binding motif"/>
    <property type="match status" value="1"/>
</dbReference>
<dbReference type="InterPro" id="IPR042092">
    <property type="entry name" value="PsdUridine_s_RsuA/RluB/E/F_cat"/>
</dbReference>
<dbReference type="InterPro" id="IPR020103">
    <property type="entry name" value="PsdUridine_synth_cat_dom_sf"/>
</dbReference>